<proteinExistence type="predicted"/>
<evidence type="ECO:0000313" key="2">
    <source>
        <dbReference type="Proteomes" id="UP000289738"/>
    </source>
</evidence>
<reference evidence="1 2" key="1">
    <citation type="submission" date="2019-01" db="EMBL/GenBank/DDBJ databases">
        <title>Sequencing of cultivated peanut Arachis hypogaea provides insights into genome evolution and oil improvement.</title>
        <authorList>
            <person name="Chen X."/>
        </authorList>
    </citation>
    <scope>NUCLEOTIDE SEQUENCE [LARGE SCALE GENOMIC DNA]</scope>
    <source>
        <strain evidence="2">cv. Fuhuasheng</strain>
        <tissue evidence="1">Leaves</tissue>
    </source>
</reference>
<name>A0A444ZEY6_ARAHY</name>
<dbReference type="AlphaFoldDB" id="A0A444ZEY6"/>
<dbReference type="Proteomes" id="UP000289738">
    <property type="component" value="Chromosome B04"/>
</dbReference>
<gene>
    <name evidence="1" type="ORF">Ahy_B04g070119</name>
</gene>
<sequence>MTYTFTVAGLHLQESSTQHCLRGSLMMIAWSMPANLWPQLKSSDSLILIPSCIH</sequence>
<organism evidence="1 2">
    <name type="scientific">Arachis hypogaea</name>
    <name type="common">Peanut</name>
    <dbReference type="NCBI Taxonomy" id="3818"/>
    <lineage>
        <taxon>Eukaryota</taxon>
        <taxon>Viridiplantae</taxon>
        <taxon>Streptophyta</taxon>
        <taxon>Embryophyta</taxon>
        <taxon>Tracheophyta</taxon>
        <taxon>Spermatophyta</taxon>
        <taxon>Magnoliopsida</taxon>
        <taxon>eudicotyledons</taxon>
        <taxon>Gunneridae</taxon>
        <taxon>Pentapetalae</taxon>
        <taxon>rosids</taxon>
        <taxon>fabids</taxon>
        <taxon>Fabales</taxon>
        <taxon>Fabaceae</taxon>
        <taxon>Papilionoideae</taxon>
        <taxon>50 kb inversion clade</taxon>
        <taxon>dalbergioids sensu lato</taxon>
        <taxon>Dalbergieae</taxon>
        <taxon>Pterocarpus clade</taxon>
        <taxon>Arachis</taxon>
    </lineage>
</organism>
<evidence type="ECO:0000313" key="1">
    <source>
        <dbReference type="EMBL" id="RYR12732.1"/>
    </source>
</evidence>
<accession>A0A444ZEY6</accession>
<protein>
    <submittedName>
        <fullName evidence="1">Uncharacterized protein</fullName>
    </submittedName>
</protein>
<keyword evidence="2" id="KW-1185">Reference proteome</keyword>
<dbReference type="EMBL" id="SDMP01000014">
    <property type="protein sequence ID" value="RYR12732.1"/>
    <property type="molecule type" value="Genomic_DNA"/>
</dbReference>
<comment type="caution">
    <text evidence="1">The sequence shown here is derived from an EMBL/GenBank/DDBJ whole genome shotgun (WGS) entry which is preliminary data.</text>
</comment>